<organism evidence="2 3">
    <name type="scientific">Anaerotruncus massiliensis</name>
    <name type="common">ex Liu et al. 2021</name>
    <dbReference type="NCBI Taxonomy" id="2321404"/>
    <lineage>
        <taxon>Bacteria</taxon>
        <taxon>Bacillati</taxon>
        <taxon>Bacillota</taxon>
        <taxon>Clostridia</taxon>
        <taxon>Eubacteriales</taxon>
        <taxon>Oscillospiraceae</taxon>
        <taxon>Anaerotruncus</taxon>
    </lineage>
</organism>
<reference evidence="2 3" key="1">
    <citation type="submission" date="2018-10" db="EMBL/GenBank/DDBJ databases">
        <title>Anaerotruncus faecis sp. nov., isolated from human feces.</title>
        <authorList>
            <person name="Wang Y.-J."/>
        </authorList>
    </citation>
    <scope>NUCLEOTIDE SEQUENCE [LARGE SCALE GENOMIC DNA]</scope>
    <source>
        <strain evidence="2 3">22A2-44</strain>
    </source>
</reference>
<evidence type="ECO:0000313" key="2">
    <source>
        <dbReference type="EMBL" id="RLL09091.1"/>
    </source>
</evidence>
<sequence>MAQNYNVDDILEEIRRKKSREAAQDTYGQEAPPTRAPAPQEDYRPRRAEDAQEPRRAVPRADEPYYERTRRPQRRPSAPQEERRSRLSGFGQEAQEAPRREEAPRRPAQGSSRPRYDDYPAEPAPKRARPRY</sequence>
<dbReference type="EMBL" id="RCHT01000023">
    <property type="protein sequence ID" value="RLL09091.1"/>
    <property type="molecule type" value="Genomic_DNA"/>
</dbReference>
<evidence type="ECO:0000256" key="1">
    <source>
        <dbReference type="SAM" id="MobiDB-lite"/>
    </source>
</evidence>
<accession>A0A498CYN1</accession>
<feature type="region of interest" description="Disordered" evidence="1">
    <location>
        <begin position="16"/>
        <end position="132"/>
    </location>
</feature>
<protein>
    <submittedName>
        <fullName evidence="2">Uncharacterized protein</fullName>
    </submittedName>
</protein>
<keyword evidence="3" id="KW-1185">Reference proteome</keyword>
<name>A0A498CYN1_9FIRM</name>
<feature type="compositionally biased region" description="Basic and acidic residues" evidence="1">
    <location>
        <begin position="41"/>
        <end position="70"/>
    </location>
</feature>
<feature type="non-terminal residue" evidence="2">
    <location>
        <position position="132"/>
    </location>
</feature>
<dbReference type="Proteomes" id="UP000276301">
    <property type="component" value="Unassembled WGS sequence"/>
</dbReference>
<dbReference type="AlphaFoldDB" id="A0A498CYN1"/>
<evidence type="ECO:0000313" key="3">
    <source>
        <dbReference type="Proteomes" id="UP000276301"/>
    </source>
</evidence>
<comment type="caution">
    <text evidence="2">The sequence shown here is derived from an EMBL/GenBank/DDBJ whole genome shotgun (WGS) entry which is preliminary data.</text>
</comment>
<gene>
    <name evidence="2" type="ORF">D4A47_10770</name>
</gene>
<proteinExistence type="predicted"/>
<feature type="compositionally biased region" description="Basic and acidic residues" evidence="1">
    <location>
        <begin position="96"/>
        <end position="105"/>
    </location>
</feature>